<evidence type="ECO:0000313" key="2">
    <source>
        <dbReference type="EMBL" id="SEI41483.1"/>
    </source>
</evidence>
<dbReference type="STRING" id="402734.SAMN05660918_0436"/>
<sequence length="208" mass="23054">MEDKNYLNDLKEIKEMMSKSSQFISLSGLSGVLAGIYALVGAYFAYKTIYFDTSTSGNYSYLIISENAVIKLFAIASIVLVLSIATGILLSIKKAKESNDKIWNATSKRLVINFMIPLAVGGYMGLYLIEKENFALLTPLTLIFYGLACVNASKYTLGDVRYLGLSMISLGIINTFFVGYGLLFAALGFGVCHIFYGGMMWFKYERIK</sequence>
<dbReference type="Proteomes" id="UP000199702">
    <property type="component" value="Unassembled WGS sequence"/>
</dbReference>
<feature type="transmembrane region" description="Helical" evidence="1">
    <location>
        <begin position="68"/>
        <end position="90"/>
    </location>
</feature>
<proteinExistence type="predicted"/>
<accession>A0A1H6QCR8</accession>
<dbReference type="RefSeq" id="WP_091307134.1">
    <property type="nucleotide sequence ID" value="NZ_CBCSJU010000001.1"/>
</dbReference>
<reference evidence="3" key="1">
    <citation type="submission" date="2016-10" db="EMBL/GenBank/DDBJ databases">
        <authorList>
            <person name="Varghese N."/>
            <person name="Submissions S."/>
        </authorList>
    </citation>
    <scope>NUCLEOTIDE SEQUENCE [LARGE SCALE GENOMIC DNA]</scope>
    <source>
        <strain evidence="3">DSM 17934</strain>
    </source>
</reference>
<dbReference type="OrthoDB" id="1120881at2"/>
<feature type="transmembrane region" description="Helical" evidence="1">
    <location>
        <begin position="183"/>
        <end position="202"/>
    </location>
</feature>
<keyword evidence="3" id="KW-1185">Reference proteome</keyword>
<dbReference type="EMBL" id="FNYA01000001">
    <property type="protein sequence ID" value="SEI41483.1"/>
    <property type="molecule type" value="Genomic_DNA"/>
</dbReference>
<feature type="transmembrane region" description="Helical" evidence="1">
    <location>
        <begin position="135"/>
        <end position="153"/>
    </location>
</feature>
<dbReference type="AlphaFoldDB" id="A0A1H6QCR8"/>
<evidence type="ECO:0008006" key="4">
    <source>
        <dbReference type="Google" id="ProtNLM"/>
    </source>
</evidence>
<keyword evidence="1" id="KW-0812">Transmembrane</keyword>
<feature type="transmembrane region" description="Helical" evidence="1">
    <location>
        <begin position="110"/>
        <end position="129"/>
    </location>
</feature>
<evidence type="ECO:0000313" key="3">
    <source>
        <dbReference type="Proteomes" id="UP000199702"/>
    </source>
</evidence>
<keyword evidence="1" id="KW-1133">Transmembrane helix</keyword>
<protein>
    <recommendedName>
        <fullName evidence="4">Brp/Blh family beta-carotene 15,15'-monooxygenase</fullName>
    </recommendedName>
</protein>
<feature type="transmembrane region" description="Helical" evidence="1">
    <location>
        <begin position="160"/>
        <end position="177"/>
    </location>
</feature>
<organism evidence="2 3">
    <name type="scientific">Flavobacterium terrigena</name>
    <dbReference type="NCBI Taxonomy" id="402734"/>
    <lineage>
        <taxon>Bacteria</taxon>
        <taxon>Pseudomonadati</taxon>
        <taxon>Bacteroidota</taxon>
        <taxon>Flavobacteriia</taxon>
        <taxon>Flavobacteriales</taxon>
        <taxon>Flavobacteriaceae</taxon>
        <taxon>Flavobacterium</taxon>
    </lineage>
</organism>
<name>A0A1H6QCR8_9FLAO</name>
<feature type="transmembrane region" description="Helical" evidence="1">
    <location>
        <begin position="23"/>
        <end position="46"/>
    </location>
</feature>
<evidence type="ECO:0000256" key="1">
    <source>
        <dbReference type="SAM" id="Phobius"/>
    </source>
</evidence>
<gene>
    <name evidence="2" type="ORF">SAMN05660918_0436</name>
</gene>
<keyword evidence="1" id="KW-0472">Membrane</keyword>